<accession>A0A9N9CQZ2</accession>
<evidence type="ECO:0000256" key="4">
    <source>
        <dbReference type="ARBA" id="ARBA00022840"/>
    </source>
</evidence>
<keyword evidence="4 6" id="KW-0067">ATP-binding</keyword>
<feature type="coiled-coil region" evidence="7">
    <location>
        <begin position="1064"/>
        <end position="1191"/>
    </location>
</feature>
<feature type="compositionally biased region" description="Polar residues" evidence="8">
    <location>
        <begin position="747"/>
        <end position="769"/>
    </location>
</feature>
<dbReference type="GO" id="GO:0005524">
    <property type="term" value="F:ATP binding"/>
    <property type="evidence" value="ECO:0007669"/>
    <property type="project" value="UniProtKB-UniRule"/>
</dbReference>
<dbReference type="SUPFAM" id="SSF52540">
    <property type="entry name" value="P-loop containing nucleoside triphosphate hydrolases"/>
    <property type="match status" value="1"/>
</dbReference>
<comment type="caution">
    <text evidence="10">The sequence shown here is derived from an EMBL/GenBank/DDBJ whole genome shotgun (WGS) entry which is preliminary data.</text>
</comment>
<gene>
    <name evidence="10" type="ORF">CPELLU_LOCUS7539</name>
</gene>
<proteinExistence type="inferred from homology"/>
<feature type="domain" description="Kinesin motor" evidence="9">
    <location>
        <begin position="8"/>
        <end position="395"/>
    </location>
</feature>
<feature type="binding site" evidence="6">
    <location>
        <begin position="94"/>
        <end position="101"/>
    </location>
    <ligand>
        <name>ATP</name>
        <dbReference type="ChEBI" id="CHEBI:30616"/>
    </ligand>
</feature>
<feature type="coiled-coil region" evidence="7">
    <location>
        <begin position="883"/>
        <end position="1036"/>
    </location>
</feature>
<dbReference type="InterPro" id="IPR027640">
    <property type="entry name" value="Kinesin-like_fam"/>
</dbReference>
<dbReference type="SMART" id="SM00129">
    <property type="entry name" value="KISc"/>
    <property type="match status" value="1"/>
</dbReference>
<comment type="subcellular location">
    <subcellularLocation>
        <location evidence="1">Cytoplasm</location>
    </subcellularLocation>
</comment>
<organism evidence="10 11">
    <name type="scientific">Cetraspora pellucida</name>
    <dbReference type="NCBI Taxonomy" id="1433469"/>
    <lineage>
        <taxon>Eukaryota</taxon>
        <taxon>Fungi</taxon>
        <taxon>Fungi incertae sedis</taxon>
        <taxon>Mucoromycota</taxon>
        <taxon>Glomeromycotina</taxon>
        <taxon>Glomeromycetes</taxon>
        <taxon>Diversisporales</taxon>
        <taxon>Gigasporaceae</taxon>
        <taxon>Cetraspora</taxon>
    </lineage>
</organism>
<comment type="similarity">
    <text evidence="6">Belongs to the TRAFAC class myosin-kinesin ATPase superfamily. Kinesin family.</text>
</comment>
<name>A0A9N9CQZ2_9GLOM</name>
<keyword evidence="2" id="KW-0963">Cytoplasm</keyword>
<dbReference type="GO" id="GO:0005875">
    <property type="term" value="C:microtubule associated complex"/>
    <property type="evidence" value="ECO:0007669"/>
    <property type="project" value="TreeGrafter"/>
</dbReference>
<evidence type="ECO:0000256" key="5">
    <source>
        <dbReference type="ARBA" id="ARBA00023054"/>
    </source>
</evidence>
<evidence type="ECO:0000256" key="2">
    <source>
        <dbReference type="ARBA" id="ARBA00022490"/>
    </source>
</evidence>
<feature type="region of interest" description="Disordered" evidence="8">
    <location>
        <begin position="742"/>
        <end position="779"/>
    </location>
</feature>
<feature type="coiled-coil region" evidence="7">
    <location>
        <begin position="411"/>
        <end position="516"/>
    </location>
</feature>
<dbReference type="InterPro" id="IPR036961">
    <property type="entry name" value="Kinesin_motor_dom_sf"/>
</dbReference>
<evidence type="ECO:0000256" key="8">
    <source>
        <dbReference type="SAM" id="MobiDB-lite"/>
    </source>
</evidence>
<dbReference type="InterPro" id="IPR027417">
    <property type="entry name" value="P-loop_NTPase"/>
</dbReference>
<sequence length="2282" mass="259910">MTTSENTTVQVALRIRPLTAEDLVNLPTRFQRNVLSTTLFAPNQVTVLGEKKQTFTFDHVFGPESSQRDIYDRCIKSMVDKFLEGFNVTILAYGQTSSGKTHTMGTADSLSSLPESRGIIPRSMATLFSYINSAQYKNRKFTMKVSFVEIYNEDLIDLLSEGDDECKPQVLIREDSKGNIIWSGLQEIKVSTAEEVMTQLSRGSASRQVSATDMNAQSSRSHAIFSVTLSQQKFIPSGGGGGPTSPTPTPLSRPSTPSKFADSRLGSPPSRAGSRMGKRTDDGDWVSVTSKFHFVDLAGSERLKRTSAIGDRAKEGISINSGLLALGNVISALGDPTKAKSTTHIPYRDSKLTRLLQDSLGGNAQTLMIACVSPAEYNISETVNTLKYANRARNIKNVATVTQEEAGWHDLEHLQHLVIKLRTEIKNLKLSSGITPTSGRSTPSDVINIHLEALEDQFSELQRSYSELKTVAPVIAEYEKSINELESQLKIARASLSTTEKLMQDQEMKLEEADDLNSRNKTLITDLKNKISKLNEREETTESYIKDLEVKLDSHASEQKRDQEIINDLRNKISQLRTNGENNEGIIQKLETRLSRSESKAEIMNETAQHLEKALMEREDAYAKLEAKYKREKAQDEQQQNLLMTEIEDRDRRIAQLEKKVDDLISEIAQFKKLKVDVNKAPRHYSIVLNLESKLYELQKTHEKTVSEFSELKERYQSCLGEIDELQTQLQDAKVLHFEVNIDNDDSSPTTNQPDNGYDSNSLSPPNSGSHRKSRSLSAEIQGAEKRELSSLAMIQKLQIELKQLESLHKDKADGLDAVKKEFARLEVNHLETLEIVEELREEIKRRDALAQIEVMSVMTSEYAYTESGYSAATSEIDQLDIVHRLREEVEQLKEEQRRNLEIIAKNEKDEDKIDEISKIESNITEFKAQMQRMIDNNGTENDILVLQSRIKELEDERETQRQSNVNEAAARLEGAFTVSDENNEILVLRQQVDKLQGEIESKSHTIAALLYPTHAETLEKKIKSLEEQLIKAKEVPSFPSPRDSIINSSDPTYQAVGGLQEKLATLKQELDLKSKTTKNLQNEQEIVTVLQEQLETLKLDIHHKYELIEILKRDLVDKANIQQRLKEKEAEALVFRSKLMEVHKQETELENEMNKLKTRLEKLENGEDVNKVLQTELETLRKELKDVRAREAVTLDRLHVLKARLGSDQEETHLQEQLEHLRVVEIAQRERITILEGRLSEQGGQVDEDFIKLKTELALARESESAQKRTIENLEVKLKKAEDRSQLTTLKREIASLKSKEAEQIKKIRDLEFQLNESVNKDSYQVKLLKEEIENLCENEREQRKQIETLESRLELIKNEDPNISVLRDQIAGLRASEADLRRTVQDLESKYISAQKEIKVFETVKEEVAFLKQLESEQKTTIEQLQSQLRKIRNSKETAVKELQSMKGGFSLQKELVVSLEDELKTLRQDLAFAKENTNSSTEELEKITILLKDTQKQRDDGQRRVKALEIEVETYKLAGAAGNENVGNLREELTNVRLEIESNQKDAIRELESTLTNLETELVMAKDSSKINKETISNLEEKLSIVRLQLKEAKDSDEKRTNVIKELEIKFKEATKNLLEKESSVSNQDKLVAELETLIQNTQTELQSVKVSESEAIGRIKILDAKLAEATKMQINTFAAELEASEAELNKFKSYEVKHVQHIKSLENKLQEVQNRHQQEISKLKQAEEEISSLREKCAQLQEEIGNAHRDSVIQSYENIDSNIIEELTSQLKKALSQVQEQQDRVTELEKTTKQLESEKKIQCERNEDLEDQVEQLQKDLETLAEEFAEAASKFEDADELSKQQKCRIAELENALQEAKKDFSDDMVTDFNGTENTNPSLVKLAAANEQLRQTNDILNAKIAEAEEQTQVLNDKVKSLENELIRLGSSDQESIKVLKSKIKELEMEKNGLEEANEALFDERGKLDQKIEFLMQQLRSVSTGENKTGAQVSELNEQIVNLEREIFDLRKQTLADTKEMEKEITRLLEINDQLENEIKINPRSSKDIGILPESGSPDDDISLREQSKLSRQEVTIAQQNNVIKALQDKIAELEESRKLLQEANAEARNSASSITSNSSETKKIVPQSPISPPSTPLFPRPDSRHRSDSSTSSELAVEIQKLQKKIAKMENENLQNHQLVETLESSLNDNETNLRVAKQQLTILQREKQEFLEQIKNLRAQLDDAQQQVEQAKSTVREEKKVMESVLEEERKAKEKAEKARIAIENQMEKLVAKRNKFMCF</sequence>
<dbReference type="GO" id="GO:0007052">
    <property type="term" value="P:mitotic spindle organization"/>
    <property type="evidence" value="ECO:0007669"/>
    <property type="project" value="TreeGrafter"/>
</dbReference>
<evidence type="ECO:0000256" key="7">
    <source>
        <dbReference type="SAM" id="Coils"/>
    </source>
</evidence>
<evidence type="ECO:0000313" key="10">
    <source>
        <dbReference type="EMBL" id="CAG8612793.1"/>
    </source>
</evidence>
<feature type="compositionally biased region" description="Low complexity" evidence="8">
    <location>
        <begin position="2108"/>
        <end position="2120"/>
    </location>
</feature>
<dbReference type="PANTHER" id="PTHR47969">
    <property type="entry name" value="CHROMOSOME-ASSOCIATED KINESIN KIF4A-RELATED"/>
    <property type="match status" value="1"/>
</dbReference>
<keyword evidence="3 6" id="KW-0547">Nucleotide-binding</keyword>
<dbReference type="GO" id="GO:0008017">
    <property type="term" value="F:microtubule binding"/>
    <property type="evidence" value="ECO:0007669"/>
    <property type="project" value="InterPro"/>
</dbReference>
<dbReference type="Gene3D" id="3.40.850.10">
    <property type="entry name" value="Kinesin motor domain"/>
    <property type="match status" value="1"/>
</dbReference>
<evidence type="ECO:0000256" key="6">
    <source>
        <dbReference type="PROSITE-ProRule" id="PRU00283"/>
    </source>
</evidence>
<feature type="region of interest" description="Disordered" evidence="8">
    <location>
        <begin position="235"/>
        <end position="282"/>
    </location>
</feature>
<evidence type="ECO:0000313" key="11">
    <source>
        <dbReference type="Proteomes" id="UP000789759"/>
    </source>
</evidence>
<dbReference type="Pfam" id="PF00225">
    <property type="entry name" value="Kinesin"/>
    <property type="match status" value="2"/>
</dbReference>
<dbReference type="InterPro" id="IPR019821">
    <property type="entry name" value="Kinesin_motor_CS"/>
</dbReference>
<dbReference type="GO" id="GO:0007018">
    <property type="term" value="P:microtubule-based movement"/>
    <property type="evidence" value="ECO:0007669"/>
    <property type="project" value="InterPro"/>
</dbReference>
<dbReference type="GO" id="GO:0005737">
    <property type="term" value="C:cytoplasm"/>
    <property type="evidence" value="ECO:0007669"/>
    <property type="project" value="UniProtKB-SubCell"/>
</dbReference>
<keyword evidence="6" id="KW-0505">Motor protein</keyword>
<dbReference type="PANTHER" id="PTHR47969:SF15">
    <property type="entry name" value="CHROMOSOME-ASSOCIATED KINESIN KIF4A-RELATED"/>
    <property type="match status" value="1"/>
</dbReference>
<dbReference type="PROSITE" id="PS50067">
    <property type="entry name" value="KINESIN_MOTOR_2"/>
    <property type="match status" value="1"/>
</dbReference>
<feature type="region of interest" description="Disordered" evidence="8">
    <location>
        <begin position="2108"/>
        <end position="2156"/>
    </location>
</feature>
<dbReference type="InterPro" id="IPR001752">
    <property type="entry name" value="Kinesin_motor_dom"/>
</dbReference>
<feature type="coiled-coil region" evidence="7">
    <location>
        <begin position="1265"/>
        <end position="2038"/>
    </location>
</feature>
<dbReference type="Proteomes" id="UP000789759">
    <property type="component" value="Unassembled WGS sequence"/>
</dbReference>
<dbReference type="OrthoDB" id="3176171at2759"/>
<keyword evidence="11" id="KW-1185">Reference proteome</keyword>
<protein>
    <submittedName>
        <fullName evidence="10">12664_t:CDS:1</fullName>
    </submittedName>
</protein>
<dbReference type="GO" id="GO:0051231">
    <property type="term" value="P:spindle elongation"/>
    <property type="evidence" value="ECO:0007669"/>
    <property type="project" value="TreeGrafter"/>
</dbReference>
<evidence type="ECO:0000256" key="3">
    <source>
        <dbReference type="ARBA" id="ARBA00022741"/>
    </source>
</evidence>
<reference evidence="10" key="1">
    <citation type="submission" date="2021-06" db="EMBL/GenBank/DDBJ databases">
        <authorList>
            <person name="Kallberg Y."/>
            <person name="Tangrot J."/>
            <person name="Rosling A."/>
        </authorList>
    </citation>
    <scope>NUCLEOTIDE SEQUENCE</scope>
    <source>
        <strain evidence="10">FL966</strain>
    </source>
</reference>
<feature type="compositionally biased region" description="Pro residues" evidence="8">
    <location>
        <begin position="2130"/>
        <end position="2140"/>
    </location>
</feature>
<dbReference type="GO" id="GO:0003777">
    <property type="term" value="F:microtubule motor activity"/>
    <property type="evidence" value="ECO:0007669"/>
    <property type="project" value="InterPro"/>
</dbReference>
<dbReference type="CDD" id="cd01372">
    <property type="entry name" value="KISc_KIF4"/>
    <property type="match status" value="1"/>
</dbReference>
<feature type="coiled-coil region" evidence="7">
    <location>
        <begin position="559"/>
        <end position="674"/>
    </location>
</feature>
<dbReference type="EMBL" id="CAJVQA010005088">
    <property type="protein sequence ID" value="CAG8612793.1"/>
    <property type="molecule type" value="Genomic_DNA"/>
</dbReference>
<dbReference type="PROSITE" id="PS00411">
    <property type="entry name" value="KINESIN_MOTOR_1"/>
    <property type="match status" value="1"/>
</dbReference>
<evidence type="ECO:0000256" key="1">
    <source>
        <dbReference type="ARBA" id="ARBA00004496"/>
    </source>
</evidence>
<dbReference type="PRINTS" id="PR00380">
    <property type="entry name" value="KINESINHEAVY"/>
</dbReference>
<evidence type="ECO:0000259" key="9">
    <source>
        <dbReference type="PROSITE" id="PS50067"/>
    </source>
</evidence>
<keyword evidence="5 7" id="KW-0175">Coiled coil</keyword>